<reference evidence="3" key="2">
    <citation type="submission" date="2023-11" db="UniProtKB">
        <authorList>
            <consortium name="WormBaseParasite"/>
        </authorList>
    </citation>
    <scope>IDENTIFICATION</scope>
</reference>
<evidence type="ECO:0000256" key="1">
    <source>
        <dbReference type="SAM" id="MobiDB-lite"/>
    </source>
</evidence>
<protein>
    <submittedName>
        <fullName evidence="3">Uncharacterized protein</fullName>
    </submittedName>
</protein>
<feature type="region of interest" description="Disordered" evidence="1">
    <location>
        <begin position="50"/>
        <end position="84"/>
    </location>
</feature>
<dbReference type="Proteomes" id="UP000050795">
    <property type="component" value="Unassembled WGS sequence"/>
</dbReference>
<evidence type="ECO:0000313" key="3">
    <source>
        <dbReference type="WBParaSite" id="TREG1_38620.1"/>
    </source>
</evidence>
<evidence type="ECO:0000313" key="2">
    <source>
        <dbReference type="Proteomes" id="UP000050795"/>
    </source>
</evidence>
<dbReference type="WBParaSite" id="TREG1_38620.1">
    <property type="protein sequence ID" value="TREG1_38620.1"/>
    <property type="gene ID" value="TREG1_38620"/>
</dbReference>
<sequence length="240" mass="27752">MELINDMNTDLGDDGKINFTYIKNQKTLSSNSHETEDLIKQPFSNGETYCHQNQQSKSDFTDGSKSSDQSLNRRNRSCRRTTSAKVTTTTTTTQKEVYCEFCSRFYGTASLKFHQDACKIAYIRKLNEDIARQKYEAKLSGKPSHPPGVICYICGGRYTNASWKIHLARCLNRWITWNSLLPRKVRRKTLPTTPEPSEEEIQNRIRLAQRNGLLDYEREDALDDIMFEASENNKLPLEYI</sequence>
<organism evidence="2 3">
    <name type="scientific">Trichobilharzia regenti</name>
    <name type="common">Nasal bird schistosome</name>
    <dbReference type="NCBI Taxonomy" id="157069"/>
    <lineage>
        <taxon>Eukaryota</taxon>
        <taxon>Metazoa</taxon>
        <taxon>Spiralia</taxon>
        <taxon>Lophotrochozoa</taxon>
        <taxon>Platyhelminthes</taxon>
        <taxon>Trematoda</taxon>
        <taxon>Digenea</taxon>
        <taxon>Strigeidida</taxon>
        <taxon>Schistosomatoidea</taxon>
        <taxon>Schistosomatidae</taxon>
        <taxon>Trichobilharzia</taxon>
    </lineage>
</organism>
<reference evidence="2" key="1">
    <citation type="submission" date="2022-06" db="EMBL/GenBank/DDBJ databases">
        <authorList>
            <person name="Berger JAMES D."/>
            <person name="Berger JAMES D."/>
        </authorList>
    </citation>
    <scope>NUCLEOTIDE SEQUENCE [LARGE SCALE GENOMIC DNA]</scope>
</reference>
<dbReference type="AlphaFoldDB" id="A0AA85JRP0"/>
<keyword evidence="2" id="KW-1185">Reference proteome</keyword>
<feature type="compositionally biased region" description="Polar residues" evidence="1">
    <location>
        <begin position="50"/>
        <end position="70"/>
    </location>
</feature>
<accession>A0AA85JRP0</accession>
<name>A0AA85JRP0_TRIRE</name>
<proteinExistence type="predicted"/>